<sequence>MPAASRVAFALPAAESARPGVGRAMAIILLGEENTTGFVVWAAHGLWSAGKRESCLRGRKGRVVRPKKRPTSVRPLHSITIPITIHYPSPVQPRAERQPSTTDGGLPACGADADADAVKVGSCADDDEDLVLCCSASSRFVLVGGVITPSVARHCRVFLGRSTAA</sequence>
<reference evidence="1" key="3">
    <citation type="submission" date="2021-05" db="UniProtKB">
        <authorList>
            <consortium name="EnsemblPlants"/>
        </authorList>
    </citation>
    <scope>IDENTIFICATION</scope>
    <source>
        <strain evidence="1">cv. B73</strain>
    </source>
</reference>
<reference evidence="1" key="2">
    <citation type="submission" date="2019-07" db="EMBL/GenBank/DDBJ databases">
        <authorList>
            <person name="Seetharam A."/>
            <person name="Woodhouse M."/>
            <person name="Cannon E."/>
        </authorList>
    </citation>
    <scope>NUCLEOTIDE SEQUENCE [LARGE SCALE GENOMIC DNA]</scope>
    <source>
        <strain evidence="1">cv. B73</strain>
    </source>
</reference>
<evidence type="ECO:0000313" key="2">
    <source>
        <dbReference type="Proteomes" id="UP000007305"/>
    </source>
</evidence>
<protein>
    <submittedName>
        <fullName evidence="1">Uncharacterized protein</fullName>
    </submittedName>
</protein>
<proteinExistence type="predicted"/>
<dbReference type="EnsemblPlants" id="Zm00001eb286880_T001">
    <property type="protein sequence ID" value="Zm00001eb286880_P001"/>
    <property type="gene ID" value="Zm00001eb286880"/>
</dbReference>
<reference evidence="2" key="1">
    <citation type="journal article" date="2009" name="Science">
        <title>The B73 maize genome: complexity, diversity, and dynamics.</title>
        <authorList>
            <person name="Schnable P.S."/>
            <person name="Ware D."/>
            <person name="Fulton R.S."/>
            <person name="Stein J.C."/>
            <person name="Wei F."/>
            <person name="Pasternak S."/>
            <person name="Liang C."/>
            <person name="Zhang J."/>
            <person name="Fulton L."/>
            <person name="Graves T.A."/>
            <person name="Minx P."/>
            <person name="Reily A.D."/>
            <person name="Courtney L."/>
            <person name="Kruchowski S.S."/>
            <person name="Tomlinson C."/>
            <person name="Strong C."/>
            <person name="Delehaunty K."/>
            <person name="Fronick C."/>
            <person name="Courtney B."/>
            <person name="Rock S.M."/>
            <person name="Belter E."/>
            <person name="Du F."/>
            <person name="Kim K."/>
            <person name="Abbott R.M."/>
            <person name="Cotton M."/>
            <person name="Levy A."/>
            <person name="Marchetto P."/>
            <person name="Ochoa K."/>
            <person name="Jackson S.M."/>
            <person name="Gillam B."/>
            <person name="Chen W."/>
            <person name="Yan L."/>
            <person name="Higginbotham J."/>
            <person name="Cardenas M."/>
            <person name="Waligorski J."/>
            <person name="Applebaum E."/>
            <person name="Phelps L."/>
            <person name="Falcone J."/>
            <person name="Kanchi K."/>
            <person name="Thane T."/>
            <person name="Scimone A."/>
            <person name="Thane N."/>
            <person name="Henke J."/>
            <person name="Wang T."/>
            <person name="Ruppert J."/>
            <person name="Shah N."/>
            <person name="Rotter K."/>
            <person name="Hodges J."/>
            <person name="Ingenthron E."/>
            <person name="Cordes M."/>
            <person name="Kohlberg S."/>
            <person name="Sgro J."/>
            <person name="Delgado B."/>
            <person name="Mead K."/>
            <person name="Chinwalla A."/>
            <person name="Leonard S."/>
            <person name="Crouse K."/>
            <person name="Collura K."/>
            <person name="Kudrna D."/>
            <person name="Currie J."/>
            <person name="He R."/>
            <person name="Angelova A."/>
            <person name="Rajasekar S."/>
            <person name="Mueller T."/>
            <person name="Lomeli R."/>
            <person name="Scara G."/>
            <person name="Ko A."/>
            <person name="Delaney K."/>
            <person name="Wissotski M."/>
            <person name="Lopez G."/>
            <person name="Campos D."/>
            <person name="Braidotti M."/>
            <person name="Ashley E."/>
            <person name="Golser W."/>
            <person name="Kim H."/>
            <person name="Lee S."/>
            <person name="Lin J."/>
            <person name="Dujmic Z."/>
            <person name="Kim W."/>
            <person name="Talag J."/>
            <person name="Zuccolo A."/>
            <person name="Fan C."/>
            <person name="Sebastian A."/>
            <person name="Kramer M."/>
            <person name="Spiegel L."/>
            <person name="Nascimento L."/>
            <person name="Zutavern T."/>
            <person name="Miller B."/>
            <person name="Ambroise C."/>
            <person name="Muller S."/>
            <person name="Spooner W."/>
            <person name="Narechania A."/>
            <person name="Ren L."/>
            <person name="Wei S."/>
            <person name="Kumari S."/>
            <person name="Faga B."/>
            <person name="Levy M.J."/>
            <person name="McMahan L."/>
            <person name="Van Buren P."/>
            <person name="Vaughn M.W."/>
            <person name="Ying K."/>
            <person name="Yeh C.-T."/>
            <person name="Emrich S.J."/>
            <person name="Jia Y."/>
            <person name="Kalyanaraman A."/>
            <person name="Hsia A.-P."/>
            <person name="Barbazuk W.B."/>
            <person name="Baucom R.S."/>
            <person name="Brutnell T.P."/>
            <person name="Carpita N.C."/>
            <person name="Chaparro C."/>
            <person name="Chia J.-M."/>
            <person name="Deragon J.-M."/>
            <person name="Estill J.C."/>
            <person name="Fu Y."/>
            <person name="Jeddeloh J.A."/>
            <person name="Han Y."/>
            <person name="Lee H."/>
            <person name="Li P."/>
            <person name="Lisch D.R."/>
            <person name="Liu S."/>
            <person name="Liu Z."/>
            <person name="Nagel D.H."/>
            <person name="McCann M.C."/>
            <person name="SanMiguel P."/>
            <person name="Myers A.M."/>
            <person name="Nettleton D."/>
            <person name="Nguyen J."/>
            <person name="Penning B.W."/>
            <person name="Ponnala L."/>
            <person name="Schneider K.L."/>
            <person name="Schwartz D.C."/>
            <person name="Sharma A."/>
            <person name="Soderlund C."/>
            <person name="Springer N.M."/>
            <person name="Sun Q."/>
            <person name="Wang H."/>
            <person name="Waterman M."/>
            <person name="Westerman R."/>
            <person name="Wolfgruber T.K."/>
            <person name="Yang L."/>
            <person name="Yu Y."/>
            <person name="Zhang L."/>
            <person name="Zhou S."/>
            <person name="Zhu Q."/>
            <person name="Bennetzen J.L."/>
            <person name="Dawe R.K."/>
            <person name="Jiang J."/>
            <person name="Jiang N."/>
            <person name="Presting G.G."/>
            <person name="Wessler S.R."/>
            <person name="Aluru S."/>
            <person name="Martienssen R.A."/>
            <person name="Clifton S.W."/>
            <person name="McCombie W.R."/>
            <person name="Wing R.A."/>
            <person name="Wilson R.K."/>
        </authorList>
    </citation>
    <scope>NUCLEOTIDE SEQUENCE [LARGE SCALE GENOMIC DNA]</scope>
    <source>
        <strain evidence="2">cv. B73</strain>
    </source>
</reference>
<dbReference type="Proteomes" id="UP000007305">
    <property type="component" value="Chromosome 6"/>
</dbReference>
<name>A0A804UBM8_MAIZE</name>
<dbReference type="InParanoid" id="A0A804UBM8"/>
<organism evidence="1 2">
    <name type="scientific">Zea mays</name>
    <name type="common">Maize</name>
    <dbReference type="NCBI Taxonomy" id="4577"/>
    <lineage>
        <taxon>Eukaryota</taxon>
        <taxon>Viridiplantae</taxon>
        <taxon>Streptophyta</taxon>
        <taxon>Embryophyta</taxon>
        <taxon>Tracheophyta</taxon>
        <taxon>Spermatophyta</taxon>
        <taxon>Magnoliopsida</taxon>
        <taxon>Liliopsida</taxon>
        <taxon>Poales</taxon>
        <taxon>Poaceae</taxon>
        <taxon>PACMAD clade</taxon>
        <taxon>Panicoideae</taxon>
        <taxon>Andropogonodae</taxon>
        <taxon>Andropogoneae</taxon>
        <taxon>Tripsacinae</taxon>
        <taxon>Zea</taxon>
    </lineage>
</organism>
<dbReference type="AlphaFoldDB" id="A0A804UBM8"/>
<keyword evidence="2" id="KW-1185">Reference proteome</keyword>
<accession>A0A804UBM8</accession>
<evidence type="ECO:0000313" key="1">
    <source>
        <dbReference type="EnsemblPlants" id="Zm00001eb286880_P001"/>
    </source>
</evidence>
<dbReference type="Gramene" id="Zm00001eb286880_T001">
    <property type="protein sequence ID" value="Zm00001eb286880_P001"/>
    <property type="gene ID" value="Zm00001eb286880"/>
</dbReference>